<dbReference type="EMBL" id="LSMT01000196">
    <property type="protein sequence ID" value="PFX23774.1"/>
    <property type="molecule type" value="Genomic_DNA"/>
</dbReference>
<dbReference type="InterPro" id="IPR043502">
    <property type="entry name" value="DNA/RNA_pol_sf"/>
</dbReference>
<dbReference type="Pfam" id="PF17921">
    <property type="entry name" value="Integrase_H2C2"/>
    <property type="match status" value="1"/>
</dbReference>
<feature type="region of interest" description="Disordered" evidence="9">
    <location>
        <begin position="783"/>
        <end position="914"/>
    </location>
</feature>
<dbReference type="InterPro" id="IPR036390">
    <property type="entry name" value="WH_DNA-bd_sf"/>
</dbReference>
<dbReference type="AlphaFoldDB" id="A0A2B4RZ88"/>
<dbReference type="SUPFAM" id="SSF46785">
    <property type="entry name" value="Winged helix' DNA-binding domain"/>
    <property type="match status" value="1"/>
</dbReference>
<dbReference type="Pfam" id="PF17919">
    <property type="entry name" value="RT_RNaseH_2"/>
    <property type="match status" value="1"/>
</dbReference>
<dbReference type="FunFam" id="3.30.70.270:FF:000026">
    <property type="entry name" value="Transposon Ty3-G Gag-Pol polyprotein"/>
    <property type="match status" value="1"/>
</dbReference>
<dbReference type="Gene3D" id="1.10.10.10">
    <property type="entry name" value="Winged helix-like DNA-binding domain superfamily/Winged helix DNA-binding domain"/>
    <property type="match status" value="1"/>
</dbReference>
<keyword evidence="8" id="KW-0472">Membrane</keyword>
<dbReference type="SUPFAM" id="SSF53098">
    <property type="entry name" value="Ribonuclease H-like"/>
    <property type="match status" value="1"/>
</dbReference>
<keyword evidence="4" id="KW-0812">Transmembrane</keyword>
<evidence type="ECO:0000256" key="4">
    <source>
        <dbReference type="ARBA" id="ARBA00022692"/>
    </source>
</evidence>
<dbReference type="InterPro" id="IPR001584">
    <property type="entry name" value="Integrase_cat-core"/>
</dbReference>
<dbReference type="OrthoDB" id="5986137at2759"/>
<dbReference type="PANTHER" id="PTHR37984:SF8">
    <property type="entry name" value="CCHC-TYPE DOMAIN-CONTAINING PROTEIN"/>
    <property type="match status" value="1"/>
</dbReference>
<feature type="compositionally biased region" description="Basic and acidic residues" evidence="9">
    <location>
        <begin position="856"/>
        <end position="914"/>
    </location>
</feature>
<evidence type="ECO:0000256" key="5">
    <source>
        <dbReference type="ARBA" id="ARBA00022786"/>
    </source>
</evidence>
<dbReference type="Gene3D" id="3.10.10.10">
    <property type="entry name" value="HIV Type 1 Reverse Transcriptase, subunit A, domain 1"/>
    <property type="match status" value="1"/>
</dbReference>
<dbReference type="InterPro" id="IPR043128">
    <property type="entry name" value="Rev_trsase/Diguanyl_cyclase"/>
</dbReference>
<dbReference type="SMART" id="SM01128">
    <property type="entry name" value="DDRGK"/>
    <property type="match status" value="1"/>
</dbReference>
<dbReference type="InterPro" id="IPR041588">
    <property type="entry name" value="Integrase_H2C2"/>
</dbReference>
<comment type="similarity">
    <text evidence="2">Belongs to the DDRGK1 family.</text>
</comment>
<dbReference type="InterPro" id="IPR012337">
    <property type="entry name" value="RNaseH-like_sf"/>
</dbReference>
<evidence type="ECO:0000256" key="7">
    <source>
        <dbReference type="ARBA" id="ARBA00022989"/>
    </source>
</evidence>
<dbReference type="Gene3D" id="3.30.420.10">
    <property type="entry name" value="Ribonuclease H-like superfamily/Ribonuclease H"/>
    <property type="match status" value="1"/>
</dbReference>
<dbReference type="Gene3D" id="1.10.340.70">
    <property type="match status" value="1"/>
</dbReference>
<evidence type="ECO:0000313" key="12">
    <source>
        <dbReference type="Proteomes" id="UP000225706"/>
    </source>
</evidence>
<dbReference type="InterPro" id="IPR036388">
    <property type="entry name" value="WH-like_DNA-bd_sf"/>
</dbReference>
<sequence length="1051" mass="119709">MEEVSASYSDVFKGLGCMEGALHLEVDMTVAPAIMPPRRMPLTLKDRLRVCIDPQHLNKALKRSHYPLPVMEDILPELTNVKVFSIADLKDGFLQIQLDEESRVKPDPRKVDAILKMDRPNDVAAVTRLVSLVNYLSKFLSQLSELSEPLRRLTHKDVEWSWSAAQEEAFQSIKHAVTSAPVLRYFNSAEPVEGQGDASSSGIGFVLMQNGQPVSYSSRALTAIVLWSDQKPLETICKKPLASAPKRLQRLLLRLQQYDAEIRYKPGPEMYFADTLSRAYLTTTDRSPTEKEVERIHAVDFLAISEPQLPEIQQETATDPVLQSLTQVILKGWPEKKDDLPMELHPYFDVRDELTAQDGVLFKGLRCLVPSSLRPKICERLHGAHSGIESCLRRAREVVYWPGMPAEIKDYISKCEICASYKKELLKEPLISYEIPSRPWETFGVDIFHFDSGDYLCTVDYYSSYFEMDSLKDKTAREVIHTLTEHFSRHGIPSKLMSDNGPPLNSHDFLQFATNYDREHVTSSLHYPQSNGKVENTIKTAKCLLNKSKAARSDIYLVLLEWRNTPSEGLQSSPAQRMFGRRTRTLIPTTSQLLKPKIVEEVPDKLFRRKQLQAKYYNISAKEPPPLNSEDVVRVKPTDKSDQWYKARVEKEVDVRSYDVRTEDGRLFRRNRRHLRSSREPVGSSNSNNPVTPSIPDITSIAPLSPNEPVPGTSQEFEESPPPKRATETGQPNSSPDPADVSTSSMPLKPVGLPVTRSGRTSTQPSHLKDFVGRVVQSCAKITPGVSRQPDQPDNVREVGGGGARRRGRTARSLMTSRRAQDDDEDEDDYEGTEGYSMGLDSQLPVGKIGAKKQRKLEMKEEKRQLREQMEAEREDKKQREALREEERKRHEERRRREEERQEEEERKRKEEQELKEHEEYLLLKEQFTVEEEGVGETAEESEALLEEFVNYIKTNKVVLLEELACQFGLRTQDAIDRLQALQEMERLTGVTDDRGKFIYISPEELQAVAKFIKQRGRVTISELAESSNTLINLQTDKTRTDSTAMAPVTA</sequence>
<dbReference type="FunFam" id="3.30.420.10:FF:000063">
    <property type="entry name" value="Retrovirus-related Pol polyprotein from transposon 297-like Protein"/>
    <property type="match status" value="1"/>
</dbReference>
<evidence type="ECO:0000256" key="3">
    <source>
        <dbReference type="ARBA" id="ARBA00018218"/>
    </source>
</evidence>
<keyword evidence="7" id="KW-1133">Transmembrane helix</keyword>
<name>A0A2B4RZ88_STYPI</name>
<dbReference type="SUPFAM" id="SSF56672">
    <property type="entry name" value="DNA/RNA polymerases"/>
    <property type="match status" value="1"/>
</dbReference>
<gene>
    <name evidence="11" type="primary">Ddrgk1</name>
    <name evidence="11" type="ORF">AWC38_SpisGene11660</name>
</gene>
<comment type="subcellular location">
    <subcellularLocation>
        <location evidence="1">Endoplasmic reticulum membrane</location>
        <topology evidence="1">Single-pass membrane protein</topology>
    </subcellularLocation>
</comment>
<proteinExistence type="inferred from homology"/>
<keyword evidence="5" id="KW-0833">Ubl conjugation pathway</keyword>
<evidence type="ECO:0000256" key="8">
    <source>
        <dbReference type="ARBA" id="ARBA00023136"/>
    </source>
</evidence>
<dbReference type="STRING" id="50429.A0A2B4RZ88"/>
<dbReference type="Gene3D" id="3.30.70.270">
    <property type="match status" value="2"/>
</dbReference>
<evidence type="ECO:0000259" key="10">
    <source>
        <dbReference type="PROSITE" id="PS50994"/>
    </source>
</evidence>
<dbReference type="FunFam" id="1.10.340.70:FF:000003">
    <property type="entry name" value="Protein CBG25708"/>
    <property type="match status" value="1"/>
</dbReference>
<dbReference type="PROSITE" id="PS50994">
    <property type="entry name" value="INTEGRASE"/>
    <property type="match status" value="1"/>
</dbReference>
<dbReference type="Pfam" id="PF09756">
    <property type="entry name" value="DDRGK"/>
    <property type="match status" value="1"/>
</dbReference>
<dbReference type="GO" id="GO:0003676">
    <property type="term" value="F:nucleic acid binding"/>
    <property type="evidence" value="ECO:0007669"/>
    <property type="project" value="InterPro"/>
</dbReference>
<evidence type="ECO:0000256" key="1">
    <source>
        <dbReference type="ARBA" id="ARBA00004389"/>
    </source>
</evidence>
<dbReference type="FunFam" id="1.10.10.10:FF:000143">
    <property type="entry name" value="DDRGK domain-containing protein 1"/>
    <property type="match status" value="1"/>
</dbReference>
<feature type="region of interest" description="Disordered" evidence="9">
    <location>
        <begin position="621"/>
        <end position="641"/>
    </location>
</feature>
<keyword evidence="6" id="KW-0256">Endoplasmic reticulum</keyword>
<comment type="caution">
    <text evidence="11">The sequence shown here is derived from an EMBL/GenBank/DDBJ whole genome shotgun (WGS) entry which is preliminary data.</text>
</comment>
<feature type="compositionally biased region" description="Polar residues" evidence="9">
    <location>
        <begin position="683"/>
        <end position="692"/>
    </location>
</feature>
<dbReference type="InterPro" id="IPR036397">
    <property type="entry name" value="RNaseH_sf"/>
</dbReference>
<feature type="compositionally biased region" description="Basic and acidic residues" evidence="9">
    <location>
        <begin position="631"/>
        <end position="641"/>
    </location>
</feature>
<evidence type="ECO:0000313" key="11">
    <source>
        <dbReference type="EMBL" id="PFX23774.1"/>
    </source>
</evidence>
<feature type="domain" description="Integrase catalytic" evidence="10">
    <location>
        <begin position="435"/>
        <end position="611"/>
    </location>
</feature>
<evidence type="ECO:0000256" key="9">
    <source>
        <dbReference type="SAM" id="MobiDB-lite"/>
    </source>
</evidence>
<dbReference type="PANTHER" id="PTHR37984">
    <property type="entry name" value="PROTEIN CBG26694"/>
    <property type="match status" value="1"/>
</dbReference>
<evidence type="ECO:0000256" key="2">
    <source>
        <dbReference type="ARBA" id="ARBA00009829"/>
    </source>
</evidence>
<dbReference type="InterPro" id="IPR041577">
    <property type="entry name" value="RT_RNaseH_2"/>
</dbReference>
<dbReference type="InterPro" id="IPR050951">
    <property type="entry name" value="Retrovirus_Pol_polyprotein"/>
</dbReference>
<dbReference type="InterPro" id="IPR019153">
    <property type="entry name" value="DDRGK_dom-contain"/>
</dbReference>
<reference evidence="12" key="1">
    <citation type="journal article" date="2017" name="bioRxiv">
        <title>Comparative analysis of the genomes of Stylophora pistillata and Acropora digitifera provides evidence for extensive differences between species of corals.</title>
        <authorList>
            <person name="Voolstra C.R."/>
            <person name="Li Y."/>
            <person name="Liew Y.J."/>
            <person name="Baumgarten S."/>
            <person name="Zoccola D."/>
            <person name="Flot J.-F."/>
            <person name="Tambutte S."/>
            <person name="Allemand D."/>
            <person name="Aranda M."/>
        </authorList>
    </citation>
    <scope>NUCLEOTIDE SEQUENCE [LARGE SCALE GENOMIC DNA]</scope>
</reference>
<feature type="compositionally biased region" description="Acidic residues" evidence="9">
    <location>
        <begin position="822"/>
        <end position="832"/>
    </location>
</feature>
<evidence type="ECO:0000256" key="6">
    <source>
        <dbReference type="ARBA" id="ARBA00022824"/>
    </source>
</evidence>
<keyword evidence="12" id="KW-1185">Reference proteome</keyword>
<dbReference type="GO" id="GO:0005789">
    <property type="term" value="C:endoplasmic reticulum membrane"/>
    <property type="evidence" value="ECO:0007669"/>
    <property type="project" value="UniProtKB-SubCell"/>
</dbReference>
<protein>
    <recommendedName>
        <fullName evidence="3">DDRGK domain-containing protein 1</fullName>
    </recommendedName>
</protein>
<feature type="compositionally biased region" description="Polar residues" evidence="9">
    <location>
        <begin position="728"/>
        <end position="746"/>
    </location>
</feature>
<organism evidence="11 12">
    <name type="scientific">Stylophora pistillata</name>
    <name type="common">Smooth cauliflower coral</name>
    <dbReference type="NCBI Taxonomy" id="50429"/>
    <lineage>
        <taxon>Eukaryota</taxon>
        <taxon>Metazoa</taxon>
        <taxon>Cnidaria</taxon>
        <taxon>Anthozoa</taxon>
        <taxon>Hexacorallia</taxon>
        <taxon>Scleractinia</taxon>
        <taxon>Astrocoeniina</taxon>
        <taxon>Pocilloporidae</taxon>
        <taxon>Stylophora</taxon>
    </lineage>
</organism>
<dbReference type="GO" id="GO:0015074">
    <property type="term" value="P:DNA integration"/>
    <property type="evidence" value="ECO:0007669"/>
    <property type="project" value="InterPro"/>
</dbReference>
<feature type="region of interest" description="Disordered" evidence="9">
    <location>
        <begin position="671"/>
        <end position="771"/>
    </location>
</feature>
<dbReference type="Proteomes" id="UP000225706">
    <property type="component" value="Unassembled WGS sequence"/>
</dbReference>
<accession>A0A2B4RZ88</accession>